<name>A0ABT3EJN2_9FLAO</name>
<feature type="repeat" description="TPR" evidence="1">
    <location>
        <begin position="244"/>
        <end position="277"/>
    </location>
</feature>
<organism evidence="3 4">
    <name type="scientific">Flavobacterium lacisediminis</name>
    <dbReference type="NCBI Taxonomy" id="2989705"/>
    <lineage>
        <taxon>Bacteria</taxon>
        <taxon>Pseudomonadati</taxon>
        <taxon>Bacteroidota</taxon>
        <taxon>Flavobacteriia</taxon>
        <taxon>Flavobacteriales</taxon>
        <taxon>Flavobacteriaceae</taxon>
        <taxon>Flavobacterium</taxon>
    </lineage>
</organism>
<dbReference type="InterPro" id="IPR011990">
    <property type="entry name" value="TPR-like_helical_dom_sf"/>
</dbReference>
<accession>A0ABT3EJN2</accession>
<dbReference type="EMBL" id="JAPCIO010000007">
    <property type="protein sequence ID" value="MCW1148789.1"/>
    <property type="molecule type" value="Genomic_DNA"/>
</dbReference>
<evidence type="ECO:0000313" key="4">
    <source>
        <dbReference type="Proteomes" id="UP001165677"/>
    </source>
</evidence>
<dbReference type="PROSITE" id="PS50005">
    <property type="entry name" value="TPR"/>
    <property type="match status" value="1"/>
</dbReference>
<evidence type="ECO:0000313" key="3">
    <source>
        <dbReference type="EMBL" id="MCW1148789.1"/>
    </source>
</evidence>
<reference evidence="3" key="1">
    <citation type="submission" date="2022-10" db="EMBL/GenBank/DDBJ databases">
        <title>Flavobacterium sp. nov., a bacterium isolated from lake sediment.</title>
        <authorList>
            <person name="Qu J.-H."/>
        </authorList>
    </citation>
    <scope>NUCLEOTIDE SEQUENCE</scope>
    <source>
        <strain evidence="3">TH16-21</strain>
    </source>
</reference>
<evidence type="ECO:0000256" key="1">
    <source>
        <dbReference type="PROSITE-ProRule" id="PRU00339"/>
    </source>
</evidence>
<proteinExistence type="predicted"/>
<protein>
    <recommendedName>
        <fullName evidence="5">Tetratricopeptide repeat protein</fullName>
    </recommendedName>
</protein>
<evidence type="ECO:0000256" key="2">
    <source>
        <dbReference type="SAM" id="SignalP"/>
    </source>
</evidence>
<keyword evidence="1" id="KW-0802">TPR repeat</keyword>
<dbReference type="InterPro" id="IPR019734">
    <property type="entry name" value="TPR_rpt"/>
</dbReference>
<feature type="chain" id="PRO_5047136629" description="Tetratricopeptide repeat protein" evidence="2">
    <location>
        <begin position="21"/>
        <end position="368"/>
    </location>
</feature>
<dbReference type="SUPFAM" id="SSF48452">
    <property type="entry name" value="TPR-like"/>
    <property type="match status" value="1"/>
</dbReference>
<dbReference type="Gene3D" id="1.25.40.10">
    <property type="entry name" value="Tetratricopeptide repeat domain"/>
    <property type="match status" value="1"/>
</dbReference>
<evidence type="ECO:0008006" key="5">
    <source>
        <dbReference type="Google" id="ProtNLM"/>
    </source>
</evidence>
<feature type="signal peptide" evidence="2">
    <location>
        <begin position="1"/>
        <end position="20"/>
    </location>
</feature>
<comment type="caution">
    <text evidence="3">The sequence shown here is derived from an EMBL/GenBank/DDBJ whole genome shotgun (WGS) entry which is preliminary data.</text>
</comment>
<dbReference type="Proteomes" id="UP001165677">
    <property type="component" value="Unassembled WGS sequence"/>
</dbReference>
<dbReference type="SMART" id="SM00028">
    <property type="entry name" value="TPR"/>
    <property type="match status" value="3"/>
</dbReference>
<sequence length="368" mass="41785">MKKLLLSATLLLSVATFAQKDELKTLKKIYSKSTISEKDLQDYKAASDALQTLATEESDKVYAKFYKTMYPTVVLASKGDKATMQDQMSLYNPEFIKEYGSVIDATIEFEKKSGKKIYTDELIEDKKIFKETLNALAINLNNASKFKEASAIFYSLYIFDPKVEGKALNNSAILAVNSKEYKLAEKLYEELANSDYMNSGMYYYATNKANDVEEEFSSREERSKNISLGFHEKPRDVKVSTTKPDVLKILAILFTQNGNMDKAKATYAEARKLSPNDEELKKGEFDIYFNSGYAGLAEDDKLVTEINNSRADKKKYDELMQKRKEMFAKSLPDFEKAYSINPNDANTKSILKLTYEIIGQPEKAKAIN</sequence>
<keyword evidence="2" id="KW-0732">Signal</keyword>
<dbReference type="RefSeq" id="WP_264369501.1">
    <property type="nucleotide sequence ID" value="NZ_JAPCIO010000007.1"/>
</dbReference>
<keyword evidence="4" id="KW-1185">Reference proteome</keyword>
<gene>
    <name evidence="3" type="ORF">OJ995_11225</name>
</gene>